<evidence type="ECO:0000313" key="3">
    <source>
        <dbReference type="Proteomes" id="UP000054481"/>
    </source>
</evidence>
<keyword evidence="3" id="KW-1185">Reference proteome</keyword>
<dbReference type="AlphaFoldDB" id="A0A0F7ZLN1"/>
<protein>
    <submittedName>
        <fullName evidence="2">Uncharacterized protein</fullName>
    </submittedName>
</protein>
<feature type="region of interest" description="Disordered" evidence="1">
    <location>
        <begin position="38"/>
        <end position="73"/>
    </location>
</feature>
<feature type="region of interest" description="Disordered" evidence="1">
    <location>
        <begin position="1"/>
        <end position="21"/>
    </location>
</feature>
<organism evidence="2 3">
    <name type="scientific">Hirsutella minnesotensis 3608</name>
    <dbReference type="NCBI Taxonomy" id="1043627"/>
    <lineage>
        <taxon>Eukaryota</taxon>
        <taxon>Fungi</taxon>
        <taxon>Dikarya</taxon>
        <taxon>Ascomycota</taxon>
        <taxon>Pezizomycotina</taxon>
        <taxon>Sordariomycetes</taxon>
        <taxon>Hypocreomycetidae</taxon>
        <taxon>Hypocreales</taxon>
        <taxon>Ophiocordycipitaceae</taxon>
        <taxon>Hirsutella</taxon>
    </lineage>
</organism>
<feature type="compositionally biased region" description="Low complexity" evidence="1">
    <location>
        <begin position="48"/>
        <end position="73"/>
    </location>
</feature>
<proteinExistence type="predicted"/>
<evidence type="ECO:0000256" key="1">
    <source>
        <dbReference type="SAM" id="MobiDB-lite"/>
    </source>
</evidence>
<dbReference type="OrthoDB" id="4927788at2759"/>
<gene>
    <name evidence="2" type="ORF">HIM_03897</name>
</gene>
<sequence length="182" mass="19529">MAARMSMALPPEYDTSRPSCLSTTAQTRILVWRSEVASAFDPPPSPPSSTSTPSVPSASSSSTTTTITTTASSLLPRASRGRRIWRRIVRRLSSRSDADSGAANALAAEAGLATGPEEVIRTAMYRSTIPPEDPYFDMIAGEARSELVDSKGGLQDKQNRLYRASKLLQQQHAMGIPSTMSP</sequence>
<dbReference type="EMBL" id="KQ030510">
    <property type="protein sequence ID" value="KJZ76561.1"/>
    <property type="molecule type" value="Genomic_DNA"/>
</dbReference>
<accession>A0A0F7ZLN1</accession>
<evidence type="ECO:0000313" key="2">
    <source>
        <dbReference type="EMBL" id="KJZ76561.1"/>
    </source>
</evidence>
<reference evidence="2 3" key="1">
    <citation type="journal article" date="2014" name="Genome Biol. Evol.">
        <title>Comparative genomics and transcriptomics analyses reveal divergent lifestyle features of nematode endoparasitic fungus Hirsutella minnesotensis.</title>
        <authorList>
            <person name="Lai Y."/>
            <person name="Liu K."/>
            <person name="Zhang X."/>
            <person name="Zhang X."/>
            <person name="Li K."/>
            <person name="Wang N."/>
            <person name="Shu C."/>
            <person name="Wu Y."/>
            <person name="Wang C."/>
            <person name="Bushley K.E."/>
            <person name="Xiang M."/>
            <person name="Liu X."/>
        </authorList>
    </citation>
    <scope>NUCLEOTIDE SEQUENCE [LARGE SCALE GENOMIC DNA]</scope>
    <source>
        <strain evidence="2 3">3608</strain>
    </source>
</reference>
<name>A0A0F7ZLN1_9HYPO</name>
<dbReference type="Proteomes" id="UP000054481">
    <property type="component" value="Unassembled WGS sequence"/>
</dbReference>